<proteinExistence type="predicted"/>
<evidence type="ECO:0000313" key="2">
    <source>
        <dbReference type="EMBL" id="KAF0287402.1"/>
    </source>
</evidence>
<dbReference type="Proteomes" id="UP000440578">
    <property type="component" value="Unassembled WGS sequence"/>
</dbReference>
<keyword evidence="3" id="KW-1185">Reference proteome</keyword>
<dbReference type="AlphaFoldDB" id="A0A6A4VAQ6"/>
<organism evidence="2 3">
    <name type="scientific">Amphibalanus amphitrite</name>
    <name type="common">Striped barnacle</name>
    <name type="synonym">Balanus amphitrite</name>
    <dbReference type="NCBI Taxonomy" id="1232801"/>
    <lineage>
        <taxon>Eukaryota</taxon>
        <taxon>Metazoa</taxon>
        <taxon>Ecdysozoa</taxon>
        <taxon>Arthropoda</taxon>
        <taxon>Crustacea</taxon>
        <taxon>Multicrustacea</taxon>
        <taxon>Cirripedia</taxon>
        <taxon>Thoracica</taxon>
        <taxon>Thoracicalcarea</taxon>
        <taxon>Balanomorpha</taxon>
        <taxon>Balanoidea</taxon>
        <taxon>Balanidae</taxon>
        <taxon>Amphibalaninae</taxon>
        <taxon>Amphibalanus</taxon>
    </lineage>
</organism>
<evidence type="ECO:0000313" key="3">
    <source>
        <dbReference type="Proteomes" id="UP000440578"/>
    </source>
</evidence>
<reference evidence="2 3" key="1">
    <citation type="submission" date="2019-07" db="EMBL/GenBank/DDBJ databases">
        <title>Draft genome assembly of a fouling barnacle, Amphibalanus amphitrite (Darwin, 1854): The first reference genome for Thecostraca.</title>
        <authorList>
            <person name="Kim W."/>
        </authorList>
    </citation>
    <scope>NUCLEOTIDE SEQUENCE [LARGE SCALE GENOMIC DNA]</scope>
    <source>
        <strain evidence="2">SNU_AA5</strain>
        <tissue evidence="2">Soma without cirri and trophi</tissue>
    </source>
</reference>
<sequence>MLAFVSATPPIDTSDAGEEVIARSSRTVRSPQFFRPVQPGQVGRPGIPGKPGNPGKPGLPGRPGRPGRFPGTFTPHTPPGNFGRPGNFGAPGSFVPPKLPFAATFQIPNPPNPGSPGNPGNPAGPGK</sequence>
<gene>
    <name evidence="2" type="ORF">FJT64_014155</name>
</gene>
<protein>
    <submittedName>
        <fullName evidence="2">Uncharacterized protein</fullName>
    </submittedName>
</protein>
<comment type="caution">
    <text evidence="2">The sequence shown here is derived from an EMBL/GenBank/DDBJ whole genome shotgun (WGS) entry which is preliminary data.</text>
</comment>
<feature type="region of interest" description="Disordered" evidence="1">
    <location>
        <begin position="1"/>
        <end position="127"/>
    </location>
</feature>
<accession>A0A6A4VAQ6</accession>
<dbReference type="EMBL" id="VIIS01002193">
    <property type="protein sequence ID" value="KAF0287402.1"/>
    <property type="molecule type" value="Genomic_DNA"/>
</dbReference>
<name>A0A6A4VAQ6_AMPAM</name>
<feature type="compositionally biased region" description="Low complexity" evidence="1">
    <location>
        <begin position="66"/>
        <end position="92"/>
    </location>
</feature>
<evidence type="ECO:0000256" key="1">
    <source>
        <dbReference type="SAM" id="MobiDB-lite"/>
    </source>
</evidence>